<comment type="caution">
    <text evidence="5">The sequence shown here is derived from an EMBL/GenBank/DDBJ whole genome shotgun (WGS) entry which is preliminary data.</text>
</comment>
<dbReference type="InterPro" id="IPR016166">
    <property type="entry name" value="FAD-bd_PCMH"/>
</dbReference>
<keyword evidence="6" id="KW-1185">Reference proteome</keyword>
<proteinExistence type="predicted"/>
<evidence type="ECO:0000256" key="1">
    <source>
        <dbReference type="ARBA" id="ARBA00022630"/>
    </source>
</evidence>
<keyword evidence="2" id="KW-0274">FAD</keyword>
<dbReference type="PANTHER" id="PTHR11748">
    <property type="entry name" value="D-LACTATE DEHYDROGENASE"/>
    <property type="match status" value="1"/>
</dbReference>
<name>A0A438ADX5_9RHOB</name>
<dbReference type="GO" id="GO:0071949">
    <property type="term" value="F:FAD binding"/>
    <property type="evidence" value="ECO:0007669"/>
    <property type="project" value="InterPro"/>
</dbReference>
<feature type="domain" description="FAD-binding PCMH-type" evidence="4">
    <location>
        <begin position="1"/>
        <end position="174"/>
    </location>
</feature>
<dbReference type="InterPro" id="IPR036318">
    <property type="entry name" value="FAD-bd_PCMH-like_sf"/>
</dbReference>
<dbReference type="Proteomes" id="UP000285908">
    <property type="component" value="Unassembled WGS sequence"/>
</dbReference>
<protein>
    <submittedName>
        <fullName evidence="5">FAD-binding protein</fullName>
    </submittedName>
</protein>
<evidence type="ECO:0000256" key="3">
    <source>
        <dbReference type="SAM" id="MobiDB-lite"/>
    </source>
</evidence>
<keyword evidence="1" id="KW-0285">Flavoprotein</keyword>
<dbReference type="EMBL" id="RQXX01000007">
    <property type="protein sequence ID" value="RVV96894.1"/>
    <property type="molecule type" value="Genomic_DNA"/>
</dbReference>
<sequence length="413" mass="42532">MRRPETEADLARMVALDGGPLLLEGGGTRAVGRPARGRGLSVAGISGVTLYEPGALTLSARAGTPLAEIEALLAGEGQRLAFEPMDHRGLLGTSGTPTLGGMVAANATGPRRMVAGAVRDAVLGLRFVTGEGAVVKSGGRVMKNVTGYDLAKLMTGSWGTLGAITEVTLKVLPAPEARATLEIPGLDPVAAVAAMSAALGSPFEVTGAAHGDLGQGVVTLLRLEGFAPSVEDRAVRLARMLEPHGPVRRRLDGEAAPDPWVAVRDVGPFHGVPGDVWRISLRPSRAAEAVARIGGPVLLDWGGGLIWALTEPGRDLRAELAGLGGHARLERATPGADPALATFPPEPAAVARLSRDLRARFDPRGRFATGRMEPDTAEQGPRPGGWRSPDLATADAKSDGPAVAGPATFGRTT</sequence>
<dbReference type="PANTHER" id="PTHR11748:SF103">
    <property type="entry name" value="GLYCOLATE OXIDASE SUBUNIT GLCE"/>
    <property type="match status" value="1"/>
</dbReference>
<organism evidence="5 6">
    <name type="scientific">Mesobaculum littorinae</name>
    <dbReference type="NCBI Taxonomy" id="2486419"/>
    <lineage>
        <taxon>Bacteria</taxon>
        <taxon>Pseudomonadati</taxon>
        <taxon>Pseudomonadota</taxon>
        <taxon>Alphaproteobacteria</taxon>
        <taxon>Rhodobacterales</taxon>
        <taxon>Roseobacteraceae</taxon>
        <taxon>Mesobaculum</taxon>
    </lineage>
</organism>
<dbReference type="AlphaFoldDB" id="A0A438ADX5"/>
<dbReference type="RefSeq" id="WP_127907688.1">
    <property type="nucleotide sequence ID" value="NZ_RQXX01000007.1"/>
</dbReference>
<dbReference type="Pfam" id="PF01565">
    <property type="entry name" value="FAD_binding_4"/>
    <property type="match status" value="1"/>
</dbReference>
<dbReference type="PROSITE" id="PS51387">
    <property type="entry name" value="FAD_PCMH"/>
    <property type="match status" value="1"/>
</dbReference>
<gene>
    <name evidence="5" type="ORF">EKE94_16250</name>
</gene>
<evidence type="ECO:0000313" key="5">
    <source>
        <dbReference type="EMBL" id="RVV96894.1"/>
    </source>
</evidence>
<accession>A0A438ADX5</accession>
<dbReference type="InterPro" id="IPR016164">
    <property type="entry name" value="FAD-linked_Oxase-like_C"/>
</dbReference>
<dbReference type="OrthoDB" id="9811557at2"/>
<dbReference type="InterPro" id="IPR006094">
    <property type="entry name" value="Oxid_FAD_bind_N"/>
</dbReference>
<evidence type="ECO:0000256" key="2">
    <source>
        <dbReference type="ARBA" id="ARBA00022827"/>
    </source>
</evidence>
<evidence type="ECO:0000259" key="4">
    <source>
        <dbReference type="PROSITE" id="PS51387"/>
    </source>
</evidence>
<feature type="region of interest" description="Disordered" evidence="3">
    <location>
        <begin position="363"/>
        <end position="413"/>
    </location>
</feature>
<evidence type="ECO:0000313" key="6">
    <source>
        <dbReference type="Proteomes" id="UP000285908"/>
    </source>
</evidence>
<dbReference type="Gene3D" id="3.30.465.10">
    <property type="match status" value="1"/>
</dbReference>
<dbReference type="InterPro" id="IPR016169">
    <property type="entry name" value="FAD-bd_PCMH_sub2"/>
</dbReference>
<reference evidence="5 6" key="1">
    <citation type="submission" date="2018-11" db="EMBL/GenBank/DDBJ databases">
        <title>Mesobaculum littorinae gen. nov., sp. nov., isolated from Littorina scabra that represents a novel genus of the order Rhodobacteraceae.</title>
        <authorList>
            <person name="Li F."/>
        </authorList>
    </citation>
    <scope>NUCLEOTIDE SEQUENCE [LARGE SCALE GENOMIC DNA]</scope>
    <source>
        <strain evidence="5 6">M0103</strain>
    </source>
</reference>
<dbReference type="SUPFAM" id="SSF55103">
    <property type="entry name" value="FAD-linked oxidases, C-terminal domain"/>
    <property type="match status" value="1"/>
</dbReference>
<dbReference type="SUPFAM" id="SSF56176">
    <property type="entry name" value="FAD-binding/transporter-associated domain-like"/>
    <property type="match status" value="1"/>
</dbReference>
<dbReference type="GO" id="GO:0003824">
    <property type="term" value="F:catalytic activity"/>
    <property type="evidence" value="ECO:0007669"/>
    <property type="project" value="InterPro"/>
</dbReference>